<feature type="compositionally biased region" description="Polar residues" evidence="1">
    <location>
        <begin position="116"/>
        <end position="138"/>
    </location>
</feature>
<reference evidence="2 3" key="1">
    <citation type="submission" date="2014-04" db="EMBL/GenBank/DDBJ databases">
        <authorList>
            <consortium name="DOE Joint Genome Institute"/>
            <person name="Kuo A."/>
            <person name="Tarkka M."/>
            <person name="Buscot F."/>
            <person name="Kohler A."/>
            <person name="Nagy L.G."/>
            <person name="Floudas D."/>
            <person name="Copeland A."/>
            <person name="Barry K.W."/>
            <person name="Cichocki N."/>
            <person name="Veneault-Fourrey C."/>
            <person name="LaButti K."/>
            <person name="Lindquist E.A."/>
            <person name="Lipzen A."/>
            <person name="Lundell T."/>
            <person name="Morin E."/>
            <person name="Murat C."/>
            <person name="Sun H."/>
            <person name="Tunlid A."/>
            <person name="Henrissat B."/>
            <person name="Grigoriev I.V."/>
            <person name="Hibbett D.S."/>
            <person name="Martin F."/>
            <person name="Nordberg H.P."/>
            <person name="Cantor M.N."/>
            <person name="Hua S.X."/>
        </authorList>
    </citation>
    <scope>NUCLEOTIDE SEQUENCE [LARGE SCALE GENOMIC DNA]</scope>
    <source>
        <strain evidence="2 3">F 1598</strain>
    </source>
</reference>
<reference evidence="3" key="2">
    <citation type="submission" date="2015-01" db="EMBL/GenBank/DDBJ databases">
        <title>Evolutionary Origins and Diversification of the Mycorrhizal Mutualists.</title>
        <authorList>
            <consortium name="DOE Joint Genome Institute"/>
            <consortium name="Mycorrhizal Genomics Consortium"/>
            <person name="Kohler A."/>
            <person name="Kuo A."/>
            <person name="Nagy L.G."/>
            <person name="Floudas D."/>
            <person name="Copeland A."/>
            <person name="Barry K.W."/>
            <person name="Cichocki N."/>
            <person name="Veneault-Fourrey C."/>
            <person name="LaButti K."/>
            <person name="Lindquist E.A."/>
            <person name="Lipzen A."/>
            <person name="Lundell T."/>
            <person name="Morin E."/>
            <person name="Murat C."/>
            <person name="Riley R."/>
            <person name="Ohm R."/>
            <person name="Sun H."/>
            <person name="Tunlid A."/>
            <person name="Henrissat B."/>
            <person name="Grigoriev I.V."/>
            <person name="Hibbett D.S."/>
            <person name="Martin F."/>
        </authorList>
    </citation>
    <scope>NUCLEOTIDE SEQUENCE [LARGE SCALE GENOMIC DNA]</scope>
    <source>
        <strain evidence="3">F 1598</strain>
    </source>
</reference>
<evidence type="ECO:0000256" key="1">
    <source>
        <dbReference type="SAM" id="MobiDB-lite"/>
    </source>
</evidence>
<accession>A0A0C3BG00</accession>
<feature type="compositionally biased region" description="Low complexity" evidence="1">
    <location>
        <begin position="84"/>
        <end position="97"/>
    </location>
</feature>
<organism evidence="2 3">
    <name type="scientific">Piloderma croceum (strain F 1598)</name>
    <dbReference type="NCBI Taxonomy" id="765440"/>
    <lineage>
        <taxon>Eukaryota</taxon>
        <taxon>Fungi</taxon>
        <taxon>Dikarya</taxon>
        <taxon>Basidiomycota</taxon>
        <taxon>Agaricomycotina</taxon>
        <taxon>Agaricomycetes</taxon>
        <taxon>Agaricomycetidae</taxon>
        <taxon>Atheliales</taxon>
        <taxon>Atheliaceae</taxon>
        <taxon>Piloderma</taxon>
    </lineage>
</organism>
<dbReference type="STRING" id="765440.A0A0C3BG00"/>
<evidence type="ECO:0000313" key="3">
    <source>
        <dbReference type="Proteomes" id="UP000054166"/>
    </source>
</evidence>
<dbReference type="EMBL" id="KN832985">
    <property type="protein sequence ID" value="KIM85203.1"/>
    <property type="molecule type" value="Genomic_DNA"/>
</dbReference>
<feature type="compositionally biased region" description="Polar residues" evidence="1">
    <location>
        <begin position="197"/>
        <end position="214"/>
    </location>
</feature>
<dbReference type="HOGENOM" id="CLU_1124902_0_0_1"/>
<feature type="compositionally biased region" description="Polar residues" evidence="1">
    <location>
        <begin position="98"/>
        <end position="107"/>
    </location>
</feature>
<name>A0A0C3BG00_PILCF</name>
<feature type="region of interest" description="Disordered" evidence="1">
    <location>
        <begin position="70"/>
        <end position="247"/>
    </location>
</feature>
<dbReference type="OrthoDB" id="775356at2759"/>
<dbReference type="InParanoid" id="A0A0C3BG00"/>
<gene>
    <name evidence="2" type="ORF">PILCRDRAFT_353037</name>
</gene>
<proteinExistence type="predicted"/>
<protein>
    <submittedName>
        <fullName evidence="2">Uncharacterized protein</fullName>
    </submittedName>
</protein>
<dbReference type="AlphaFoldDB" id="A0A0C3BG00"/>
<evidence type="ECO:0000313" key="2">
    <source>
        <dbReference type="EMBL" id="KIM85203.1"/>
    </source>
</evidence>
<sequence>MPVLFREAVPLLPHLLDVPRHLAVVASAVIRASKGKQQRRKPSQPIDAQLDEFIARCFEVEETALHRVSQLASRAPENPPASPTARRLSTSSTVTTRFRQPSINTVPRSPPPNHRPLNSQKSSRPATAPSQSDLSDTPQGPEMQSDASFPASPVSNSVLTPPSRLLTRASQTDLSSGQPSSPEDISWSRRKSRLKAKSTSTDSIPSYTAQSPADSSPVAAKAVESQTESEDQIRKKKGILRGILTRR</sequence>
<feature type="compositionally biased region" description="Polar residues" evidence="1">
    <location>
        <begin position="168"/>
        <end position="183"/>
    </location>
</feature>
<feature type="compositionally biased region" description="Basic residues" evidence="1">
    <location>
        <begin position="234"/>
        <end position="247"/>
    </location>
</feature>
<dbReference type="Proteomes" id="UP000054166">
    <property type="component" value="Unassembled WGS sequence"/>
</dbReference>
<keyword evidence="3" id="KW-1185">Reference proteome</keyword>